<dbReference type="EMBL" id="JAAZKV010000032">
    <property type="protein sequence ID" value="NMA44908.1"/>
    <property type="molecule type" value="Genomic_DNA"/>
</dbReference>
<evidence type="ECO:0000256" key="1">
    <source>
        <dbReference type="ARBA" id="ARBA00006149"/>
    </source>
</evidence>
<dbReference type="InterPro" id="IPR004557">
    <property type="entry name" value="PrmC-related"/>
</dbReference>
<evidence type="ECO:0000313" key="7">
    <source>
        <dbReference type="Proteomes" id="UP000526302"/>
    </source>
</evidence>
<dbReference type="InterPro" id="IPR052190">
    <property type="entry name" value="Euk-Arch_PrmC-MTase"/>
</dbReference>
<evidence type="ECO:0000313" key="6">
    <source>
        <dbReference type="EMBL" id="NMA44908.1"/>
    </source>
</evidence>
<dbReference type="PANTHER" id="PTHR45875:SF1">
    <property type="entry name" value="METHYLTRANSFERASE N6AMT1"/>
    <property type="match status" value="1"/>
</dbReference>
<evidence type="ECO:0000256" key="4">
    <source>
        <dbReference type="ARBA" id="ARBA00022691"/>
    </source>
</evidence>
<evidence type="ECO:0000259" key="5">
    <source>
        <dbReference type="Pfam" id="PF05175"/>
    </source>
</evidence>
<name>A0A7K4C086_9ARCH</name>
<sequence>MVKKIIQKKLIQKKSFKKKLVQKKSISKSLISKEVYVPSDDSFLLEREIRKRNLVGKVCLDLGTGSGVQGIAMLKSGASFVVCADINKNALVESKKNVLKYLKETKNFDVVVRFVETDLFSNLKGVKFDFIVFNPPYVPSEKIKWVDLDGGKEGSETINKFITQFVGHLSSSSEILLLISSLNNPKKLINIFEKKGFFVDVVSKEKLFFEELFVLSIKK</sequence>
<keyword evidence="3 6" id="KW-0808">Transferase</keyword>
<dbReference type="Gene3D" id="3.40.50.150">
    <property type="entry name" value="Vaccinia Virus protein VP39"/>
    <property type="match status" value="1"/>
</dbReference>
<dbReference type="InterPro" id="IPR029063">
    <property type="entry name" value="SAM-dependent_MTases_sf"/>
</dbReference>
<feature type="domain" description="Methyltransferase small" evidence="5">
    <location>
        <begin position="48"/>
        <end position="181"/>
    </location>
</feature>
<dbReference type="GO" id="GO:0035657">
    <property type="term" value="C:eRF1 methyltransferase complex"/>
    <property type="evidence" value="ECO:0007669"/>
    <property type="project" value="TreeGrafter"/>
</dbReference>
<reference evidence="6 7" key="1">
    <citation type="journal article" date="2020" name="Biotechnol. Biofuels">
        <title>New insights from the biogas microbiome by comprehensive genome-resolved metagenomics of nearly 1600 species originating from multiple anaerobic digesters.</title>
        <authorList>
            <person name="Campanaro S."/>
            <person name="Treu L."/>
            <person name="Rodriguez-R L.M."/>
            <person name="Kovalovszki A."/>
            <person name="Ziels R.M."/>
            <person name="Maus I."/>
            <person name="Zhu X."/>
            <person name="Kougias P.G."/>
            <person name="Basile A."/>
            <person name="Luo G."/>
            <person name="Schluter A."/>
            <person name="Konstantinidis K.T."/>
            <person name="Angelidaki I."/>
        </authorList>
    </citation>
    <scope>NUCLEOTIDE SEQUENCE [LARGE SCALE GENOMIC DNA]</scope>
    <source>
        <strain evidence="6">AS22ysBPME_79</strain>
    </source>
</reference>
<dbReference type="CDD" id="cd02440">
    <property type="entry name" value="AdoMet_MTases"/>
    <property type="match status" value="1"/>
</dbReference>
<evidence type="ECO:0000256" key="2">
    <source>
        <dbReference type="ARBA" id="ARBA00022603"/>
    </source>
</evidence>
<dbReference type="GO" id="GO:0032259">
    <property type="term" value="P:methylation"/>
    <property type="evidence" value="ECO:0007669"/>
    <property type="project" value="UniProtKB-KW"/>
</dbReference>
<dbReference type="GO" id="GO:0008757">
    <property type="term" value="F:S-adenosylmethionine-dependent methyltransferase activity"/>
    <property type="evidence" value="ECO:0007669"/>
    <property type="project" value="TreeGrafter"/>
</dbReference>
<evidence type="ECO:0000256" key="3">
    <source>
        <dbReference type="ARBA" id="ARBA00022679"/>
    </source>
</evidence>
<comment type="caution">
    <text evidence="6">The sequence shown here is derived from an EMBL/GenBank/DDBJ whole genome shotgun (WGS) entry which is preliminary data.</text>
</comment>
<accession>A0A7K4C086</accession>
<dbReference type="GO" id="GO:0003676">
    <property type="term" value="F:nucleic acid binding"/>
    <property type="evidence" value="ECO:0007669"/>
    <property type="project" value="InterPro"/>
</dbReference>
<dbReference type="GO" id="GO:0008276">
    <property type="term" value="F:protein methyltransferase activity"/>
    <property type="evidence" value="ECO:0007669"/>
    <property type="project" value="TreeGrafter"/>
</dbReference>
<dbReference type="InterPro" id="IPR002052">
    <property type="entry name" value="DNA_methylase_N6_adenine_CS"/>
</dbReference>
<keyword evidence="4" id="KW-0949">S-adenosyl-L-methionine</keyword>
<dbReference type="Pfam" id="PF05175">
    <property type="entry name" value="MTS"/>
    <property type="match status" value="1"/>
</dbReference>
<keyword evidence="2 6" id="KW-0489">Methyltransferase</keyword>
<dbReference type="InterPro" id="IPR007848">
    <property type="entry name" value="Small_mtfrase_dom"/>
</dbReference>
<dbReference type="SUPFAM" id="SSF53335">
    <property type="entry name" value="S-adenosyl-L-methionine-dependent methyltransferases"/>
    <property type="match status" value="1"/>
</dbReference>
<dbReference type="PROSITE" id="PS00092">
    <property type="entry name" value="N6_MTASE"/>
    <property type="match status" value="1"/>
</dbReference>
<organism evidence="6 7">
    <name type="scientific">Candidatus Iainarchaeum sp</name>
    <dbReference type="NCBI Taxonomy" id="3101447"/>
    <lineage>
        <taxon>Archaea</taxon>
        <taxon>Candidatus Iainarchaeota</taxon>
        <taxon>Candidatus Iainarchaeia</taxon>
        <taxon>Candidatus Iainarchaeales</taxon>
        <taxon>Candidatus Iainarchaeaceae</taxon>
        <taxon>Candidatus Iainarchaeum</taxon>
    </lineage>
</organism>
<proteinExistence type="inferred from homology"/>
<dbReference type="Proteomes" id="UP000526302">
    <property type="component" value="Unassembled WGS sequence"/>
</dbReference>
<dbReference type="AlphaFoldDB" id="A0A7K4C086"/>
<comment type="similarity">
    <text evidence="1">Belongs to the eukaryotic/archaeal PrmC-related family.</text>
</comment>
<protein>
    <submittedName>
        <fullName evidence="6">Methyltransferase</fullName>
    </submittedName>
</protein>
<dbReference type="NCBIfam" id="TIGR00537">
    <property type="entry name" value="hemK_rel_arch"/>
    <property type="match status" value="1"/>
</dbReference>
<gene>
    <name evidence="6" type="ORF">GX950_03815</name>
</gene>
<dbReference type="PANTHER" id="PTHR45875">
    <property type="entry name" value="METHYLTRANSFERASE N6AMT1"/>
    <property type="match status" value="1"/>
</dbReference>